<dbReference type="AlphaFoldDB" id="A0AAV4ZWT2"/>
<keyword evidence="3" id="KW-1185">Reference proteome</keyword>
<name>A0AAV4ZWT2_9AGAM</name>
<protein>
    <submittedName>
        <fullName evidence="2">Uncharacterized protein</fullName>
    </submittedName>
</protein>
<sequence>MSFPSLPNPADSPSVLRQTSSSAPPIPLSPSLRKFVALSSYIGCTCSSESLPEGESTFGRNSHLEIGETKDVDTLPPSPGVRKRYTLKRAMRRVPVPTTQPSSPAEFERDSPSLPVLTLPPPLRESLDTGLGWTDEFGIQTLRVRHRPWLTSGGSLSEFSQQTTWSQPSRPASRQSMRDKTPSRDFFNAQEESLALKTPMTVLETEQPRLGTLTEWTPMSSAIFAEAETSTLRRNTSQVRFREHLDDSRPPRVSLQVRTSDDWATTVLKAIDETNDG</sequence>
<evidence type="ECO:0000313" key="2">
    <source>
        <dbReference type="EMBL" id="GJJ06421.1"/>
    </source>
</evidence>
<feature type="region of interest" description="Disordered" evidence="1">
    <location>
        <begin position="1"/>
        <end position="29"/>
    </location>
</feature>
<evidence type="ECO:0000313" key="3">
    <source>
        <dbReference type="Proteomes" id="UP001050691"/>
    </source>
</evidence>
<comment type="caution">
    <text evidence="2">The sequence shown here is derived from an EMBL/GenBank/DDBJ whole genome shotgun (WGS) entry which is preliminary data.</text>
</comment>
<feature type="compositionally biased region" description="Polar residues" evidence="1">
    <location>
        <begin position="152"/>
        <end position="175"/>
    </location>
</feature>
<gene>
    <name evidence="2" type="ORF">Clacol_000612</name>
</gene>
<reference evidence="2" key="1">
    <citation type="submission" date="2021-10" db="EMBL/GenBank/DDBJ databases">
        <title>De novo Genome Assembly of Clathrus columnatus (Basidiomycota, Fungi) Using Illumina and Nanopore Sequence Data.</title>
        <authorList>
            <person name="Ogiso-Tanaka E."/>
            <person name="Itagaki H."/>
            <person name="Hosoya T."/>
            <person name="Hosaka K."/>
        </authorList>
    </citation>
    <scope>NUCLEOTIDE SEQUENCE</scope>
    <source>
        <strain evidence="2">MO-923</strain>
    </source>
</reference>
<organism evidence="2 3">
    <name type="scientific">Clathrus columnatus</name>
    <dbReference type="NCBI Taxonomy" id="1419009"/>
    <lineage>
        <taxon>Eukaryota</taxon>
        <taxon>Fungi</taxon>
        <taxon>Dikarya</taxon>
        <taxon>Basidiomycota</taxon>
        <taxon>Agaricomycotina</taxon>
        <taxon>Agaricomycetes</taxon>
        <taxon>Phallomycetidae</taxon>
        <taxon>Phallales</taxon>
        <taxon>Clathraceae</taxon>
        <taxon>Clathrus</taxon>
    </lineage>
</organism>
<feature type="compositionally biased region" description="Basic and acidic residues" evidence="1">
    <location>
        <begin position="62"/>
        <end position="73"/>
    </location>
</feature>
<dbReference type="Proteomes" id="UP001050691">
    <property type="component" value="Unassembled WGS sequence"/>
</dbReference>
<feature type="region of interest" description="Disordered" evidence="1">
    <location>
        <begin position="50"/>
        <end position="81"/>
    </location>
</feature>
<feature type="region of interest" description="Disordered" evidence="1">
    <location>
        <begin position="95"/>
        <end position="121"/>
    </location>
</feature>
<proteinExistence type="predicted"/>
<dbReference type="EMBL" id="BPWL01000001">
    <property type="protein sequence ID" value="GJJ06421.1"/>
    <property type="molecule type" value="Genomic_DNA"/>
</dbReference>
<accession>A0AAV4ZWT2</accession>
<evidence type="ECO:0000256" key="1">
    <source>
        <dbReference type="SAM" id="MobiDB-lite"/>
    </source>
</evidence>
<feature type="region of interest" description="Disordered" evidence="1">
    <location>
        <begin position="151"/>
        <end position="184"/>
    </location>
</feature>